<name>A0ABW3BID4_9ACTN</name>
<accession>A0ABW3BID4</accession>
<keyword evidence="2" id="KW-1185">Reference proteome</keyword>
<sequence length="509" mass="55309">ALAGIRDGLSRVAAAPADERGGELRRLRRSLDDTSRHAGRPAQIAVVEDYVLPPARVSPEPWRPMLDDLGPATDLMTVFDWLHDVRAYLTAAFVERYGRGADVRLAECAPYLVGEVTRRAGAAAEIYASSSGADGSALAGLGPADGCLQQMFELRREITEQIHTRLSKTAAEGGDTLRFSPGEVRQMTEAVPERFRRNPMLYGTLVQRSGDQLVLNDGLPGHGMLYGRYLDADRRLGGNATERLAERLKRVYGAHGGRVVEDRGLYGLNVNAHPRVLEDGLYADDWFALRLRHDPDSDELRVEDPAGVPLTVLPLGAGHPGLYPPMLSVASGLAISGRLYSSFPHSWHTALPWDGRTTRACPSISVGRVVLNRRRWYGGAELADALAAGPAEHDRLLALTAWRSRNGVPEEAVVKTSPGDDGPLSVSAPDAQDRRLRQKPQYVDFGSALSTRVLPRMLERRTAGEDGAVDFVEEALPAVVDGTHAAEWVVEVARAHCGRFEYEGGPACA</sequence>
<feature type="non-terminal residue" evidence="1">
    <location>
        <position position="1"/>
    </location>
</feature>
<gene>
    <name evidence="1" type="ORF">ACFQZU_17630</name>
</gene>
<proteinExistence type="predicted"/>
<reference evidence="2" key="1">
    <citation type="journal article" date="2019" name="Int. J. Syst. Evol. Microbiol.">
        <title>The Global Catalogue of Microorganisms (GCM) 10K type strain sequencing project: providing services to taxonomists for standard genome sequencing and annotation.</title>
        <authorList>
            <consortium name="The Broad Institute Genomics Platform"/>
            <consortium name="The Broad Institute Genome Sequencing Center for Infectious Disease"/>
            <person name="Wu L."/>
            <person name="Ma J."/>
        </authorList>
    </citation>
    <scope>NUCLEOTIDE SEQUENCE [LARGE SCALE GENOMIC DNA]</scope>
    <source>
        <strain evidence="2">CCUG 63369</strain>
    </source>
</reference>
<evidence type="ECO:0000313" key="1">
    <source>
        <dbReference type="EMBL" id="MFD0803132.1"/>
    </source>
</evidence>
<evidence type="ECO:0000313" key="2">
    <source>
        <dbReference type="Proteomes" id="UP001596956"/>
    </source>
</evidence>
<dbReference type="EMBL" id="JBHTHR010000745">
    <property type="protein sequence ID" value="MFD0803132.1"/>
    <property type="molecule type" value="Genomic_DNA"/>
</dbReference>
<comment type="caution">
    <text evidence="1">The sequence shown here is derived from an EMBL/GenBank/DDBJ whole genome shotgun (WGS) entry which is preliminary data.</text>
</comment>
<dbReference type="Proteomes" id="UP001596956">
    <property type="component" value="Unassembled WGS sequence"/>
</dbReference>
<organism evidence="1 2">
    <name type="scientific">Streptomonospora algeriensis</name>
    <dbReference type="NCBI Taxonomy" id="995084"/>
    <lineage>
        <taxon>Bacteria</taxon>
        <taxon>Bacillati</taxon>
        <taxon>Actinomycetota</taxon>
        <taxon>Actinomycetes</taxon>
        <taxon>Streptosporangiales</taxon>
        <taxon>Nocardiopsidaceae</taxon>
        <taxon>Streptomonospora</taxon>
    </lineage>
</organism>
<protein>
    <recommendedName>
        <fullName evidence="3">Lantibiotic dehydratase</fullName>
    </recommendedName>
</protein>
<evidence type="ECO:0008006" key="3">
    <source>
        <dbReference type="Google" id="ProtNLM"/>
    </source>
</evidence>